<gene>
    <name evidence="1" type="ORF">A0U91_15480</name>
</gene>
<name>A0A1U9LIX6_9PROT</name>
<dbReference type="EMBL" id="CP014688">
    <property type="protein sequence ID" value="AQT06414.1"/>
    <property type="molecule type" value="Genomic_DNA"/>
</dbReference>
<organism evidence="1 2">
    <name type="scientific">Acetobacter persici</name>
    <dbReference type="NCBI Taxonomy" id="1076596"/>
    <lineage>
        <taxon>Bacteria</taxon>
        <taxon>Pseudomonadati</taxon>
        <taxon>Pseudomonadota</taxon>
        <taxon>Alphaproteobacteria</taxon>
        <taxon>Acetobacterales</taxon>
        <taxon>Acetobacteraceae</taxon>
        <taxon>Acetobacter</taxon>
    </lineage>
</organism>
<dbReference type="AlphaFoldDB" id="A0A1U9LIX6"/>
<accession>A0A1U9LIX6</accession>
<geneLocation type="plasmid" evidence="2">
    <name>pac1084_1</name>
</geneLocation>
<protein>
    <submittedName>
        <fullName evidence="1">Uncharacterized protein</fullName>
    </submittedName>
</protein>
<proteinExistence type="predicted"/>
<evidence type="ECO:0000313" key="1">
    <source>
        <dbReference type="EMBL" id="AQT06414.1"/>
    </source>
</evidence>
<sequence>MSCCGVVLMNGKKKAQSASIGLSFILCASVILGSQASAEGISAATPDALKKLNIPAQADIVVSGGGGRGEWAFVMGPLHDKERQKLRLMRPAEKDGKGVLFQCERSSGTMEMALSMPGVAYKVGVPQDVALEIGALMQFVKMDVTEAPPPGRPPVFVVKGDAVPAILKAMGNVSARSVDGRMSFGIQKKFAAFELPRPREIPKTASALCLAWSASHGAARGG</sequence>
<keyword evidence="1" id="KW-0614">Plasmid</keyword>
<dbReference type="Proteomes" id="UP000189055">
    <property type="component" value="Plasmid pAC1084_1"/>
</dbReference>
<reference evidence="1 2" key="1">
    <citation type="submission" date="2016-03" db="EMBL/GenBank/DDBJ databases">
        <title>Acetic acid bacteria sequencing.</title>
        <authorList>
            <person name="Brandt J."/>
            <person name="Jakob F."/>
            <person name="Vogel R.F."/>
        </authorList>
    </citation>
    <scope>NUCLEOTIDE SEQUENCE [LARGE SCALE GENOMIC DNA]</scope>
    <source>
        <strain evidence="1 2">TMW2.1084</strain>
        <plasmid evidence="2">pac1084_1</plasmid>
    </source>
</reference>
<dbReference type="KEGG" id="aper:A0U91_15480"/>
<evidence type="ECO:0000313" key="2">
    <source>
        <dbReference type="Proteomes" id="UP000189055"/>
    </source>
</evidence>